<evidence type="ECO:0000256" key="2">
    <source>
        <dbReference type="SAM" id="MobiDB-lite"/>
    </source>
</evidence>
<organism evidence="3 4">
    <name type="scientific">Acacia crassicarpa</name>
    <name type="common">northern wattle</name>
    <dbReference type="NCBI Taxonomy" id="499986"/>
    <lineage>
        <taxon>Eukaryota</taxon>
        <taxon>Viridiplantae</taxon>
        <taxon>Streptophyta</taxon>
        <taxon>Embryophyta</taxon>
        <taxon>Tracheophyta</taxon>
        <taxon>Spermatophyta</taxon>
        <taxon>Magnoliopsida</taxon>
        <taxon>eudicotyledons</taxon>
        <taxon>Gunneridae</taxon>
        <taxon>Pentapetalae</taxon>
        <taxon>rosids</taxon>
        <taxon>fabids</taxon>
        <taxon>Fabales</taxon>
        <taxon>Fabaceae</taxon>
        <taxon>Caesalpinioideae</taxon>
        <taxon>mimosoid clade</taxon>
        <taxon>Acacieae</taxon>
        <taxon>Acacia</taxon>
    </lineage>
</organism>
<dbReference type="Proteomes" id="UP001293593">
    <property type="component" value="Unassembled WGS sequence"/>
</dbReference>
<reference evidence="3" key="1">
    <citation type="submission" date="2023-10" db="EMBL/GenBank/DDBJ databases">
        <title>Chromosome-level genome of the transformable northern wattle, Acacia crassicarpa.</title>
        <authorList>
            <person name="Massaro I."/>
            <person name="Sinha N.R."/>
            <person name="Poethig S."/>
            <person name="Leichty A.R."/>
        </authorList>
    </citation>
    <scope>NUCLEOTIDE SEQUENCE</scope>
    <source>
        <strain evidence="3">Acra3RX</strain>
        <tissue evidence="3">Leaf</tissue>
    </source>
</reference>
<dbReference type="InterPro" id="IPR043424">
    <property type="entry name" value="BLT-like"/>
</dbReference>
<dbReference type="AlphaFoldDB" id="A0AAE1MSR4"/>
<feature type="compositionally biased region" description="Basic and acidic residues" evidence="2">
    <location>
        <begin position="68"/>
        <end position="78"/>
    </location>
</feature>
<keyword evidence="1" id="KW-0175">Coiled coil</keyword>
<comment type="caution">
    <text evidence="3">The sequence shown here is derived from an EMBL/GenBank/DDBJ whole genome shotgun (WGS) entry which is preliminary data.</text>
</comment>
<dbReference type="PANTHER" id="PTHR31071">
    <property type="entry name" value="GB|AAF24581.1"/>
    <property type="match status" value="1"/>
</dbReference>
<evidence type="ECO:0000313" key="4">
    <source>
        <dbReference type="Proteomes" id="UP001293593"/>
    </source>
</evidence>
<keyword evidence="4" id="KW-1185">Reference proteome</keyword>
<feature type="region of interest" description="Disordered" evidence="2">
    <location>
        <begin position="1"/>
        <end position="104"/>
    </location>
</feature>
<proteinExistence type="predicted"/>
<feature type="compositionally biased region" description="Polar residues" evidence="2">
    <location>
        <begin position="1"/>
        <end position="14"/>
    </location>
</feature>
<evidence type="ECO:0000256" key="1">
    <source>
        <dbReference type="SAM" id="Coils"/>
    </source>
</evidence>
<dbReference type="EMBL" id="JAWXYG010000004">
    <property type="protein sequence ID" value="KAK4275470.1"/>
    <property type="molecule type" value="Genomic_DNA"/>
</dbReference>
<feature type="compositionally biased region" description="Basic residues" evidence="2">
    <location>
        <begin position="35"/>
        <end position="50"/>
    </location>
</feature>
<feature type="coiled-coil region" evidence="1">
    <location>
        <begin position="345"/>
        <end position="379"/>
    </location>
</feature>
<feature type="region of interest" description="Disordered" evidence="2">
    <location>
        <begin position="632"/>
        <end position="677"/>
    </location>
</feature>
<evidence type="ECO:0000313" key="3">
    <source>
        <dbReference type="EMBL" id="KAK4275470.1"/>
    </source>
</evidence>
<feature type="coiled-coil region" evidence="1">
    <location>
        <begin position="235"/>
        <end position="262"/>
    </location>
</feature>
<gene>
    <name evidence="3" type="ORF">QN277_018546</name>
</gene>
<dbReference type="PANTHER" id="PTHR31071:SF2">
    <property type="entry name" value="ACTIN CYTOSKELETON-REGULATORY COMPLEX PAN-LIKE PROTEIN"/>
    <property type="match status" value="1"/>
</dbReference>
<accession>A0AAE1MSR4</accession>
<protein>
    <submittedName>
        <fullName evidence="3">Uncharacterized protein</fullName>
    </submittedName>
</protein>
<name>A0AAE1MSR4_9FABA</name>
<sequence>MKVSAKSQQPSKCSENILLRTRNPSPDSDLQPPKASHRRKPRTPVARFRKNGAPLGRRSRPETPLLKWKTDDKGKNDDPLEEDEKSDAGCGRRAKGKKQREASVSVRKLAAGLWRLQQPEMAPARSGLQHHLHNQCGFTHQQHGIGQHGGHQFLNHQNGVTNGSDLNNLSQSPRPIAGAKSGHFCGLEPSFHLSYSAMEGVTKWDPICMKTPDEAQHIHNQMKLVDQKVSAVSVVSALEAELEQARARIQELETEQHTSKKKLEHFLRKVSEERASWRSREHEKIRVYIDDIKAELNRERKSRQRTEIVNSRLVNELTDAKLSIKRYMQDYEKERKARVLIEEVCDELAKEIGEDKAEVEALKRESMKLREEVEDERKMLQMAEVWREERVQMKLIDAKVALEEKYSQMNKLVADLDIFLKSRGADFDSKEVREAQSLRQAAAAVNIQDIKGFSYEPPNPDDIFAIFEEVNGGEPVEREIEPCVAYSPASHASKIHTVSPEADMIAKDAIQRRSDLYMDDNGEIEDESGWETVSHCEDQGSSYSPEGSAYSVNKNRGESNMSGSVMEWEENGGDETPITEISEVCSVPPSKQTKKISSIARIWKSCPNNGENYKIVSVDGVNGRLSNGRLSCGGHMSPDRGSGKGGLSPRDLLCQLSSPESGNPHAHRGMKGCIPRTTQKNSLKARLLEARMESQKLQLRHVLKQKM</sequence>